<comment type="caution">
    <text evidence="1">The sequence shown here is derived from an EMBL/GenBank/DDBJ whole genome shotgun (WGS) entry which is preliminary data.</text>
</comment>
<protein>
    <submittedName>
        <fullName evidence="1">Uncharacterized protein</fullName>
    </submittedName>
</protein>
<organism evidence="1 2">
    <name type="scientific">Dermatophagoides pteronyssinus</name>
    <name type="common">European house dust mite</name>
    <dbReference type="NCBI Taxonomy" id="6956"/>
    <lineage>
        <taxon>Eukaryota</taxon>
        <taxon>Metazoa</taxon>
        <taxon>Ecdysozoa</taxon>
        <taxon>Arthropoda</taxon>
        <taxon>Chelicerata</taxon>
        <taxon>Arachnida</taxon>
        <taxon>Acari</taxon>
        <taxon>Acariformes</taxon>
        <taxon>Sarcoptiformes</taxon>
        <taxon>Astigmata</taxon>
        <taxon>Psoroptidia</taxon>
        <taxon>Analgoidea</taxon>
        <taxon>Pyroglyphidae</taxon>
        <taxon>Dermatophagoidinae</taxon>
        <taxon>Dermatophagoides</taxon>
    </lineage>
</organism>
<reference evidence="1 2" key="1">
    <citation type="journal article" date="2018" name="J. Allergy Clin. Immunol.">
        <title>High-quality assembly of Dermatophagoides pteronyssinus genome and transcriptome reveals a wide range of novel allergens.</title>
        <authorList>
            <person name="Liu X.Y."/>
            <person name="Yang K.Y."/>
            <person name="Wang M.Q."/>
            <person name="Kwok J.S."/>
            <person name="Zeng X."/>
            <person name="Yang Z."/>
            <person name="Xiao X.J."/>
            <person name="Lau C.P."/>
            <person name="Li Y."/>
            <person name="Huang Z.M."/>
            <person name="Ba J.G."/>
            <person name="Yim A.K."/>
            <person name="Ouyang C.Y."/>
            <person name="Ngai S.M."/>
            <person name="Chan T.F."/>
            <person name="Leung E.L."/>
            <person name="Liu L."/>
            <person name="Liu Z.G."/>
            <person name="Tsui S.K."/>
        </authorList>
    </citation>
    <scope>NUCLEOTIDE SEQUENCE [LARGE SCALE GENOMIC DNA]</scope>
    <source>
        <strain evidence="1">Derp</strain>
    </source>
</reference>
<name>A0ABQ8J7A6_DERPT</name>
<evidence type="ECO:0000313" key="1">
    <source>
        <dbReference type="EMBL" id="KAH9418474.1"/>
    </source>
</evidence>
<reference evidence="1 2" key="2">
    <citation type="journal article" date="2022" name="Mol. Biol. Evol.">
        <title>Comparative Genomics Reveals Insights into the Divergent Evolution of Astigmatic Mites and Household Pest Adaptations.</title>
        <authorList>
            <person name="Xiong Q."/>
            <person name="Wan A.T."/>
            <person name="Liu X."/>
            <person name="Fung C.S."/>
            <person name="Xiao X."/>
            <person name="Malainual N."/>
            <person name="Hou J."/>
            <person name="Wang L."/>
            <person name="Wang M."/>
            <person name="Yang K.Y."/>
            <person name="Cui Y."/>
            <person name="Leung E.L."/>
            <person name="Nong W."/>
            <person name="Shin S.K."/>
            <person name="Au S.W."/>
            <person name="Jeong K.Y."/>
            <person name="Chew F.T."/>
            <person name="Hui J.H."/>
            <person name="Leung T.F."/>
            <person name="Tungtrongchitr A."/>
            <person name="Zhong N."/>
            <person name="Liu Z."/>
            <person name="Tsui S.K."/>
        </authorList>
    </citation>
    <scope>NUCLEOTIDE SEQUENCE [LARGE SCALE GENOMIC DNA]</scope>
    <source>
        <strain evidence="1">Derp</strain>
    </source>
</reference>
<sequence length="78" mass="9285">MLCTYGSMNFASASRYNVLSSLKKRFVLQSPARAFKNLELFDFSNKSYLMITEYIELMLFQIIDMKKSKFYYMILCTF</sequence>
<dbReference type="EMBL" id="NJHN03000063">
    <property type="protein sequence ID" value="KAH9418474.1"/>
    <property type="molecule type" value="Genomic_DNA"/>
</dbReference>
<proteinExistence type="predicted"/>
<dbReference type="Proteomes" id="UP000887458">
    <property type="component" value="Unassembled WGS sequence"/>
</dbReference>
<accession>A0ABQ8J7A6</accession>
<gene>
    <name evidence="1" type="ORF">DERP_011336</name>
</gene>
<evidence type="ECO:0000313" key="2">
    <source>
        <dbReference type="Proteomes" id="UP000887458"/>
    </source>
</evidence>
<keyword evidence="2" id="KW-1185">Reference proteome</keyword>